<evidence type="ECO:0000313" key="2">
    <source>
        <dbReference type="Proteomes" id="UP000829829"/>
    </source>
</evidence>
<protein>
    <submittedName>
        <fullName evidence="1">Uncharacterized protein</fullName>
    </submittedName>
</protein>
<dbReference type="AlphaFoldDB" id="A0AAE9K8Y0"/>
<proteinExistence type="predicted"/>
<dbReference type="RefSeq" id="WP_181756982.1">
    <property type="nucleotide sequence ID" value="NZ_CP091953.1"/>
</dbReference>
<gene>
    <name evidence="1" type="ORF">MAL03_16620</name>
</gene>
<accession>A0AAE9K8Y0</accession>
<name>A0AAE9K8Y0_9LEPT</name>
<dbReference type="EMBL" id="CP091957">
    <property type="protein sequence ID" value="UOG56401.1"/>
    <property type="molecule type" value="Genomic_DNA"/>
</dbReference>
<evidence type="ECO:0000313" key="1">
    <source>
        <dbReference type="EMBL" id="UOG56401.1"/>
    </source>
</evidence>
<dbReference type="Proteomes" id="UP000829829">
    <property type="component" value="Chromosome 1"/>
</dbReference>
<organism evidence="1 2">
    <name type="scientific">Leptospira noguchii</name>
    <dbReference type="NCBI Taxonomy" id="28182"/>
    <lineage>
        <taxon>Bacteria</taxon>
        <taxon>Pseudomonadati</taxon>
        <taxon>Spirochaetota</taxon>
        <taxon>Spirochaetia</taxon>
        <taxon>Leptospirales</taxon>
        <taxon>Leptospiraceae</taxon>
        <taxon>Leptospira</taxon>
    </lineage>
</organism>
<reference evidence="1" key="1">
    <citation type="submission" date="2022-02" db="EMBL/GenBank/DDBJ databases">
        <title>The genetically variable rfb locus in Leptospira is a mobile cassette and a molecular signature of serovar identity.</title>
        <authorList>
            <person name="Nieves C."/>
            <person name="Vincent A.T."/>
            <person name="Zarantonelli L."/>
            <person name="Picardeau M."/>
            <person name="Veyrier F.J."/>
            <person name="Buschiazzo A."/>
        </authorList>
    </citation>
    <scope>NUCLEOTIDE SEQUENCE</scope>
    <source>
        <strain evidence="1">IP1512017</strain>
    </source>
</reference>
<sequence length="61" mass="7221">MKTKEDYYITFPACNLLTRAESPVRLLTAAGFVQIFLRRIHVSLAMVDLMQKFDWRIFKIL</sequence>